<feature type="non-terminal residue" evidence="2">
    <location>
        <position position="69"/>
    </location>
</feature>
<protein>
    <submittedName>
        <fullName evidence="2">Uncharacterized protein</fullName>
    </submittedName>
</protein>
<proteinExistence type="predicted"/>
<keyword evidence="3" id="KW-1185">Reference proteome</keyword>
<dbReference type="EMBL" id="CAWUPB010000994">
    <property type="protein sequence ID" value="CAK7335397.1"/>
    <property type="molecule type" value="Genomic_DNA"/>
</dbReference>
<name>A0AAV1RJ55_9ROSI</name>
<accession>A0AAV1RJ55</accession>
<feature type="region of interest" description="Disordered" evidence="1">
    <location>
        <begin position="50"/>
        <end position="69"/>
    </location>
</feature>
<gene>
    <name evidence="2" type="ORF">DCAF_LOCUS10389</name>
</gene>
<comment type="caution">
    <text evidence="2">The sequence shown here is derived from an EMBL/GenBank/DDBJ whole genome shotgun (WGS) entry which is preliminary data.</text>
</comment>
<dbReference type="AlphaFoldDB" id="A0AAV1RJ55"/>
<evidence type="ECO:0000256" key="1">
    <source>
        <dbReference type="SAM" id="MobiDB-lite"/>
    </source>
</evidence>
<sequence>MKLVFNHLLQCLKEHYQEIERKKIEVAAFNELVRTKREIQKWASNNMGKKGNNIICKDPPNDKTENTRT</sequence>
<evidence type="ECO:0000313" key="2">
    <source>
        <dbReference type="EMBL" id="CAK7335397.1"/>
    </source>
</evidence>
<evidence type="ECO:0000313" key="3">
    <source>
        <dbReference type="Proteomes" id="UP001314170"/>
    </source>
</evidence>
<feature type="compositionally biased region" description="Basic and acidic residues" evidence="1">
    <location>
        <begin position="59"/>
        <end position="69"/>
    </location>
</feature>
<dbReference type="Proteomes" id="UP001314170">
    <property type="component" value="Unassembled WGS sequence"/>
</dbReference>
<organism evidence="2 3">
    <name type="scientific">Dovyalis caffra</name>
    <dbReference type="NCBI Taxonomy" id="77055"/>
    <lineage>
        <taxon>Eukaryota</taxon>
        <taxon>Viridiplantae</taxon>
        <taxon>Streptophyta</taxon>
        <taxon>Embryophyta</taxon>
        <taxon>Tracheophyta</taxon>
        <taxon>Spermatophyta</taxon>
        <taxon>Magnoliopsida</taxon>
        <taxon>eudicotyledons</taxon>
        <taxon>Gunneridae</taxon>
        <taxon>Pentapetalae</taxon>
        <taxon>rosids</taxon>
        <taxon>fabids</taxon>
        <taxon>Malpighiales</taxon>
        <taxon>Salicaceae</taxon>
        <taxon>Flacourtieae</taxon>
        <taxon>Dovyalis</taxon>
    </lineage>
</organism>
<reference evidence="2 3" key="1">
    <citation type="submission" date="2024-01" db="EMBL/GenBank/DDBJ databases">
        <authorList>
            <person name="Waweru B."/>
        </authorList>
    </citation>
    <scope>NUCLEOTIDE SEQUENCE [LARGE SCALE GENOMIC DNA]</scope>
</reference>